<comment type="caution">
    <text evidence="2">The sequence shown here is derived from an EMBL/GenBank/DDBJ whole genome shotgun (WGS) entry which is preliminary data.</text>
</comment>
<feature type="domain" description="Piwi" evidence="1">
    <location>
        <begin position="1"/>
        <end position="69"/>
    </location>
</feature>
<evidence type="ECO:0000259" key="1">
    <source>
        <dbReference type="PROSITE" id="PS50822"/>
    </source>
</evidence>
<dbReference type="EMBL" id="JAXQNO010000014">
    <property type="protein sequence ID" value="KAK4784852.1"/>
    <property type="molecule type" value="Genomic_DNA"/>
</dbReference>
<name>A0AAN7LSE5_TRANT</name>
<sequence length="107" mass="11798">MCTHAGMHGTSRPTHYHVLIDEIGFSVDNLQNLINSLSYVNQRSTSAISIVAPIYYAHLAAKQMAQFIKLEDNMSETSSGGITCDGKVPVPELPRLHQVVESSMFFC</sequence>
<reference evidence="2 3" key="1">
    <citation type="journal article" date="2023" name="Hortic Res">
        <title>Pangenome of water caltrop reveals structural variations and asymmetric subgenome divergence after allopolyploidization.</title>
        <authorList>
            <person name="Zhang X."/>
            <person name="Chen Y."/>
            <person name="Wang L."/>
            <person name="Yuan Y."/>
            <person name="Fang M."/>
            <person name="Shi L."/>
            <person name="Lu R."/>
            <person name="Comes H.P."/>
            <person name="Ma Y."/>
            <person name="Chen Y."/>
            <person name="Huang G."/>
            <person name="Zhou Y."/>
            <person name="Zheng Z."/>
            <person name="Qiu Y."/>
        </authorList>
    </citation>
    <scope>NUCLEOTIDE SEQUENCE [LARGE SCALE GENOMIC DNA]</scope>
    <source>
        <strain evidence="2">F231</strain>
    </source>
</reference>
<dbReference type="GO" id="GO:0003676">
    <property type="term" value="F:nucleic acid binding"/>
    <property type="evidence" value="ECO:0007669"/>
    <property type="project" value="InterPro"/>
</dbReference>
<dbReference type="InterPro" id="IPR003165">
    <property type="entry name" value="Piwi"/>
</dbReference>
<evidence type="ECO:0000313" key="3">
    <source>
        <dbReference type="Proteomes" id="UP001346149"/>
    </source>
</evidence>
<gene>
    <name evidence="2" type="ORF">SAY86_019220</name>
</gene>
<dbReference type="SUPFAM" id="SSF53098">
    <property type="entry name" value="Ribonuclease H-like"/>
    <property type="match status" value="1"/>
</dbReference>
<dbReference type="Pfam" id="PF02171">
    <property type="entry name" value="Piwi"/>
    <property type="match status" value="1"/>
</dbReference>
<dbReference type="InterPro" id="IPR012337">
    <property type="entry name" value="RNaseH-like_sf"/>
</dbReference>
<dbReference type="PANTHER" id="PTHR22891">
    <property type="entry name" value="EUKARYOTIC TRANSLATION INITIATION FACTOR 2C"/>
    <property type="match status" value="1"/>
</dbReference>
<dbReference type="Proteomes" id="UP001346149">
    <property type="component" value="Unassembled WGS sequence"/>
</dbReference>
<dbReference type="AlphaFoldDB" id="A0AAN7LSE5"/>
<evidence type="ECO:0000313" key="2">
    <source>
        <dbReference type="EMBL" id="KAK4784852.1"/>
    </source>
</evidence>
<dbReference type="Gene3D" id="3.30.420.10">
    <property type="entry name" value="Ribonuclease H-like superfamily/Ribonuclease H"/>
    <property type="match status" value="1"/>
</dbReference>
<protein>
    <recommendedName>
        <fullName evidence="1">Piwi domain-containing protein</fullName>
    </recommendedName>
</protein>
<accession>A0AAN7LSE5</accession>
<dbReference type="InterPro" id="IPR036397">
    <property type="entry name" value="RNaseH_sf"/>
</dbReference>
<proteinExistence type="predicted"/>
<organism evidence="2 3">
    <name type="scientific">Trapa natans</name>
    <name type="common">Water chestnut</name>
    <dbReference type="NCBI Taxonomy" id="22666"/>
    <lineage>
        <taxon>Eukaryota</taxon>
        <taxon>Viridiplantae</taxon>
        <taxon>Streptophyta</taxon>
        <taxon>Embryophyta</taxon>
        <taxon>Tracheophyta</taxon>
        <taxon>Spermatophyta</taxon>
        <taxon>Magnoliopsida</taxon>
        <taxon>eudicotyledons</taxon>
        <taxon>Gunneridae</taxon>
        <taxon>Pentapetalae</taxon>
        <taxon>rosids</taxon>
        <taxon>malvids</taxon>
        <taxon>Myrtales</taxon>
        <taxon>Lythraceae</taxon>
        <taxon>Trapa</taxon>
    </lineage>
</organism>
<keyword evidence="3" id="KW-1185">Reference proteome</keyword>
<dbReference type="PROSITE" id="PS50822">
    <property type="entry name" value="PIWI"/>
    <property type="match status" value="1"/>
</dbReference>